<reference evidence="1 2" key="1">
    <citation type="submission" date="2020-03" db="EMBL/GenBank/DDBJ databases">
        <title>Genomic Encyclopedia of Type Strains, Phase IV (KMG-IV): sequencing the most valuable type-strain genomes for metagenomic binning, comparative biology and taxonomic classification.</title>
        <authorList>
            <person name="Goeker M."/>
        </authorList>
    </citation>
    <scope>NUCLEOTIDE SEQUENCE [LARGE SCALE GENOMIC DNA]</scope>
    <source>
        <strain evidence="1 2">DSM 29762</strain>
    </source>
</reference>
<dbReference type="Proteomes" id="UP000590442">
    <property type="component" value="Unassembled WGS sequence"/>
</dbReference>
<protein>
    <submittedName>
        <fullName evidence="1">Energy-coupling factor transporter ATP-binding protein EcfA2</fullName>
    </submittedName>
</protein>
<organism evidence="1 2">
    <name type="scientific">Saonia flava</name>
    <dbReference type="NCBI Taxonomy" id="523696"/>
    <lineage>
        <taxon>Bacteria</taxon>
        <taxon>Pseudomonadati</taxon>
        <taxon>Bacteroidota</taxon>
        <taxon>Flavobacteriia</taxon>
        <taxon>Flavobacteriales</taxon>
        <taxon>Flavobacteriaceae</taxon>
        <taxon>Saonia</taxon>
    </lineage>
</organism>
<keyword evidence="2" id="KW-1185">Reference proteome</keyword>
<dbReference type="SUPFAM" id="SSF48371">
    <property type="entry name" value="ARM repeat"/>
    <property type="match status" value="1"/>
</dbReference>
<sequence>MTHQFPESLIESIKSNECTLFIGSGISTWSGAPSWYKLLLSYSEFLEQKGICNDKEKEEILNVINKGDLLIAASYCKSLSTDADFAEFIKEEFFDKNLKPHKIHELIISLGSDCFITTNYDSIIENAYQEFRNGLMLRRVNNDQPIEQASIQKHSSSKFIFKPHGDMHNVDSIILTQEDYRKVKYNMESTIDTLKHLLIQRPIIYLGFGLTDPTFILIKDFIAETYKGGNRQHFAVMPDVTELEKKFWHKNYGITLISYSTIKDSKQKHSNLIVLLEELNKKLIVKKESNDYKLSNSSKLALLRYCDTLVFSFQSKKINIFSLDGIISNPNSKSKELVLKKSTSIQHVLKAHNRLIILGEPGSGKSTSLECFSSQIASESKEIIDDDFTEHAIPVFIQGKEYKGSLFDLISSALPITVDKETTLNNGLYTIIIDAVNEIPKEYHETKFFEQDLKGFIEKYPHNKLHISTRSLNYVSFLEFPVFEIKRLNHDYVRSILETKKYNLDIVSNQFLNSLTSPFFFKLFLDYSSNIDLSKITPKLLINKYFMSINESIQKDYGFDIDVLDLFSSIGYKLTNSGEINIDPIHFIKKLELSGFNKNELFNILISKKFLLPDGEGKIGFVHQTILEFLSAFHLKKLYVKDKSVLDEKIVDSRWDETIMLFVSLLDEIKAKDVIEKIVEKDIFYAYSIYDFATVKNPSLKQVLIEQLLMRLNNSKITLRKKGRLGWLISNILSDEKYISKIIEYLEDDEIGAEVAVSIAKANHKESIPKIIDCLLKKGNSYPSGYAKAIIKFNDNKVIDNLISSVTKIEDIESNELLIANIAFILNHFETKLYLPKILKILEKEEVKDKIIAVKLLEGNESPEIIDIFSSLLDDQSDELKKAAIYSLQERSWPYKKEIITTPNLIEKSFQNLDNNNIGSYFSSYLKDLKSESVIERAYKLIKATQKGSLKVNLANIISEKHPELSKKIILEHIIDFKIEYNSALHQSLFLNISDYNREIIPLVNKNDELRSRFIIENYSNESDEISEFINYDTCVFLLETWEKKVEKGELEEEDIFYWHYFIPKFLSLCSKHIKALILDKINNKNELNRYKLLSIVRNLEIKKKDFSEQTISWLFDKMTDEKKDYNNFATTIIGSIGDEEFAEKKLKPLLESDNAILRNNAYIAIEKIERSINKRLIIK</sequence>
<name>A0A846QYM3_9FLAO</name>
<dbReference type="EMBL" id="JAATJJ010000002">
    <property type="protein sequence ID" value="NJB72020.1"/>
    <property type="molecule type" value="Genomic_DNA"/>
</dbReference>
<dbReference type="InterPro" id="IPR016024">
    <property type="entry name" value="ARM-type_fold"/>
</dbReference>
<evidence type="ECO:0000313" key="1">
    <source>
        <dbReference type="EMBL" id="NJB72020.1"/>
    </source>
</evidence>
<dbReference type="SUPFAM" id="SSF52467">
    <property type="entry name" value="DHS-like NAD/FAD-binding domain"/>
    <property type="match status" value="1"/>
</dbReference>
<dbReference type="Pfam" id="PF13289">
    <property type="entry name" value="SIR2_2"/>
    <property type="match status" value="1"/>
</dbReference>
<gene>
    <name evidence="1" type="ORF">GGR42_002511</name>
</gene>
<dbReference type="Gene3D" id="1.25.10.10">
    <property type="entry name" value="Leucine-rich Repeat Variant"/>
    <property type="match status" value="1"/>
</dbReference>
<dbReference type="GO" id="GO:0005524">
    <property type="term" value="F:ATP binding"/>
    <property type="evidence" value="ECO:0007669"/>
    <property type="project" value="UniProtKB-KW"/>
</dbReference>
<comment type="caution">
    <text evidence="1">The sequence shown here is derived from an EMBL/GenBank/DDBJ whole genome shotgun (WGS) entry which is preliminary data.</text>
</comment>
<evidence type="ECO:0000313" key="2">
    <source>
        <dbReference type="Proteomes" id="UP000590442"/>
    </source>
</evidence>
<keyword evidence="1" id="KW-0547">Nucleotide-binding</keyword>
<dbReference type="Gene3D" id="3.40.50.300">
    <property type="entry name" value="P-loop containing nucleotide triphosphate hydrolases"/>
    <property type="match status" value="1"/>
</dbReference>
<dbReference type="InterPro" id="IPR011989">
    <property type="entry name" value="ARM-like"/>
</dbReference>
<dbReference type="InterPro" id="IPR027417">
    <property type="entry name" value="P-loop_NTPase"/>
</dbReference>
<dbReference type="RefSeq" id="WP_167964600.1">
    <property type="nucleotide sequence ID" value="NZ_JAATJJ010000002.1"/>
</dbReference>
<proteinExistence type="predicted"/>
<dbReference type="SUPFAM" id="SSF52540">
    <property type="entry name" value="P-loop containing nucleoside triphosphate hydrolases"/>
    <property type="match status" value="1"/>
</dbReference>
<dbReference type="AlphaFoldDB" id="A0A846QYM3"/>
<dbReference type="InterPro" id="IPR029035">
    <property type="entry name" value="DHS-like_NAD/FAD-binding_dom"/>
</dbReference>
<keyword evidence="1" id="KW-0067">ATP-binding</keyword>
<accession>A0A846QYM3</accession>